<dbReference type="InterPro" id="IPR017907">
    <property type="entry name" value="Znf_RING_CS"/>
</dbReference>
<feature type="domain" description="RING-type" evidence="18">
    <location>
        <begin position="319"/>
        <end position="363"/>
    </location>
</feature>
<dbReference type="GO" id="GO:0061630">
    <property type="term" value="F:ubiquitin protein ligase activity"/>
    <property type="evidence" value="ECO:0007669"/>
    <property type="project" value="UniProtKB-EC"/>
</dbReference>
<dbReference type="PROSITE" id="PS51873">
    <property type="entry name" value="TRIAD"/>
    <property type="match status" value="1"/>
</dbReference>
<evidence type="ECO:0000256" key="10">
    <source>
        <dbReference type="ARBA" id="ARBA00022771"/>
    </source>
</evidence>
<dbReference type="Pfam" id="PF12796">
    <property type="entry name" value="Ank_2"/>
    <property type="match status" value="1"/>
</dbReference>
<organism evidence="20">
    <name type="scientific">Ixodes ricinus</name>
    <name type="common">Common tick</name>
    <name type="synonym">Acarus ricinus</name>
    <dbReference type="NCBI Taxonomy" id="34613"/>
    <lineage>
        <taxon>Eukaryota</taxon>
        <taxon>Metazoa</taxon>
        <taxon>Ecdysozoa</taxon>
        <taxon>Arthropoda</taxon>
        <taxon>Chelicerata</taxon>
        <taxon>Arachnida</taxon>
        <taxon>Acari</taxon>
        <taxon>Parasitiformes</taxon>
        <taxon>Ixodida</taxon>
        <taxon>Ixodoidea</taxon>
        <taxon>Ixodidae</taxon>
        <taxon>Ixodinae</taxon>
        <taxon>Ixodes</taxon>
    </lineage>
</organism>
<evidence type="ECO:0000256" key="3">
    <source>
        <dbReference type="ARBA" id="ARBA00005884"/>
    </source>
</evidence>
<comment type="subcellular location">
    <subcellularLocation>
        <location evidence="2">Target cell membrane</location>
    </subcellularLocation>
</comment>
<name>A0A6B0VGY0_IXORI</name>
<evidence type="ECO:0000256" key="4">
    <source>
        <dbReference type="ARBA" id="ARBA00012251"/>
    </source>
</evidence>
<evidence type="ECO:0000256" key="2">
    <source>
        <dbReference type="ARBA" id="ARBA00004175"/>
    </source>
</evidence>
<dbReference type="InterPro" id="IPR018957">
    <property type="entry name" value="Znf_C3HC4_RING-type"/>
</dbReference>
<dbReference type="Gene3D" id="1.20.120.1750">
    <property type="match status" value="1"/>
</dbReference>
<dbReference type="InterPro" id="IPR013083">
    <property type="entry name" value="Znf_RING/FYVE/PHD"/>
</dbReference>
<dbReference type="PROSITE" id="PS50089">
    <property type="entry name" value="ZF_RING_2"/>
    <property type="match status" value="1"/>
</dbReference>
<evidence type="ECO:0000313" key="20">
    <source>
        <dbReference type="EMBL" id="MXV00856.1"/>
    </source>
</evidence>
<keyword evidence="15" id="KW-0040">ANK repeat</keyword>
<dbReference type="GO" id="GO:0016567">
    <property type="term" value="P:protein ubiquitination"/>
    <property type="evidence" value="ECO:0007669"/>
    <property type="project" value="InterPro"/>
</dbReference>
<keyword evidence="10 16" id="KW-0863">Zinc-finger</keyword>
<dbReference type="InterPro" id="IPR031127">
    <property type="entry name" value="E3_UB_ligase_RBR"/>
</dbReference>
<comment type="catalytic activity">
    <reaction evidence="1">
        <text>[E2 ubiquitin-conjugating enzyme]-S-ubiquitinyl-L-cysteine + [acceptor protein]-L-lysine = [E2 ubiquitin-conjugating enzyme]-L-cysteine + [acceptor protein]-N(6)-ubiquitinyl-L-lysine.</text>
        <dbReference type="EC" id="2.3.2.31"/>
    </reaction>
</comment>
<dbReference type="CDD" id="cd20361">
    <property type="entry name" value="Rcat_RBR_ANKIB1"/>
    <property type="match status" value="1"/>
</dbReference>
<evidence type="ECO:0000256" key="7">
    <source>
        <dbReference type="ARBA" id="ARBA00022679"/>
    </source>
</evidence>
<dbReference type="EC" id="2.3.2.31" evidence="4"/>
<dbReference type="Pfam" id="PF22191">
    <property type="entry name" value="IBR_1"/>
    <property type="match status" value="1"/>
</dbReference>
<evidence type="ECO:0000256" key="15">
    <source>
        <dbReference type="PROSITE-ProRule" id="PRU00023"/>
    </source>
</evidence>
<evidence type="ECO:0000256" key="12">
    <source>
        <dbReference type="ARBA" id="ARBA00022833"/>
    </source>
</evidence>
<keyword evidence="13" id="KW-0800">Toxin</keyword>
<dbReference type="Pfam" id="PF19422">
    <property type="entry name" value="Ariadne"/>
    <property type="match status" value="1"/>
</dbReference>
<evidence type="ECO:0000256" key="1">
    <source>
        <dbReference type="ARBA" id="ARBA00001798"/>
    </source>
</evidence>
<dbReference type="PROSITE" id="PS50297">
    <property type="entry name" value="ANK_REP_REGION"/>
    <property type="match status" value="1"/>
</dbReference>
<evidence type="ECO:0000256" key="8">
    <source>
        <dbReference type="ARBA" id="ARBA00022723"/>
    </source>
</evidence>
<dbReference type="SMART" id="SM00647">
    <property type="entry name" value="IBR"/>
    <property type="match status" value="2"/>
</dbReference>
<keyword evidence="9" id="KW-0677">Repeat</keyword>
<reference evidence="20" key="1">
    <citation type="submission" date="2019-12" db="EMBL/GenBank/DDBJ databases">
        <title>An insight into the sialome of adult female Ixodes ricinus ticks feeding for 6 days.</title>
        <authorList>
            <person name="Perner J."/>
            <person name="Ribeiro J.M.C."/>
        </authorList>
    </citation>
    <scope>NUCLEOTIDE SEQUENCE</scope>
    <source>
        <strain evidence="20">Semi-engorged</strain>
        <tissue evidence="20">Salivary glands</tissue>
    </source>
</reference>
<proteinExistence type="inferred from homology"/>
<keyword evidence="5" id="KW-0268">Exocytosis</keyword>
<dbReference type="FunFam" id="3.30.40.10:FF:000019">
    <property type="entry name" value="RBR-type E3 ubiquitin transferase"/>
    <property type="match status" value="1"/>
</dbReference>
<evidence type="ECO:0000256" key="5">
    <source>
        <dbReference type="ARBA" id="ARBA00022483"/>
    </source>
</evidence>
<evidence type="ECO:0000256" key="11">
    <source>
        <dbReference type="ARBA" id="ARBA00022786"/>
    </source>
</evidence>
<keyword evidence="7" id="KW-0808">Transferase</keyword>
<dbReference type="InterPro" id="IPR002110">
    <property type="entry name" value="Ankyrin_rpt"/>
</dbReference>
<dbReference type="InterPro" id="IPR002867">
    <property type="entry name" value="IBR_dom"/>
</dbReference>
<dbReference type="EMBL" id="GIFC01018772">
    <property type="protein sequence ID" value="MXV00856.1"/>
    <property type="molecule type" value="Transcribed_RNA"/>
</dbReference>
<dbReference type="GO" id="GO:0044231">
    <property type="term" value="C:host cell presynaptic membrane"/>
    <property type="evidence" value="ECO:0007669"/>
    <property type="project" value="UniProtKB-KW"/>
</dbReference>
<dbReference type="InterPro" id="IPR036770">
    <property type="entry name" value="Ankyrin_rpt-contain_sf"/>
</dbReference>
<dbReference type="AlphaFoldDB" id="A0A6B0VGY0"/>
<dbReference type="SUPFAM" id="SSF57850">
    <property type="entry name" value="RING/U-box"/>
    <property type="match status" value="3"/>
</dbReference>
<feature type="domain" description="RING-type" evidence="19">
    <location>
        <begin position="315"/>
        <end position="550"/>
    </location>
</feature>
<dbReference type="GO" id="GO:0008270">
    <property type="term" value="F:zinc ion binding"/>
    <property type="evidence" value="ECO:0007669"/>
    <property type="project" value="UniProtKB-KW"/>
</dbReference>
<dbReference type="SUPFAM" id="SSF48403">
    <property type="entry name" value="Ankyrin repeat"/>
    <property type="match status" value="1"/>
</dbReference>
<dbReference type="GO" id="GO:0006887">
    <property type="term" value="P:exocytosis"/>
    <property type="evidence" value="ECO:0007669"/>
    <property type="project" value="UniProtKB-KW"/>
</dbReference>
<keyword evidence="8" id="KW-0479">Metal-binding</keyword>
<evidence type="ECO:0000256" key="9">
    <source>
        <dbReference type="ARBA" id="ARBA00022737"/>
    </source>
</evidence>
<dbReference type="Gene3D" id="1.25.40.20">
    <property type="entry name" value="Ankyrin repeat-containing domain"/>
    <property type="match status" value="1"/>
</dbReference>
<dbReference type="SMART" id="SM00184">
    <property type="entry name" value="RING"/>
    <property type="match status" value="2"/>
</dbReference>
<sequence>MGTASGKFRRYLVNGDEYSALQVFESNPELHKTVDPNCFYWDPANQCTPLHLAARHAMKPLLRVFLEDMQGDPNLRTGKGETALHLASRVPWNGQARTSSAASRRAACLALLVLWRGSEGETVLLDAQDQDGNTALHYAAASGIKKCVELLVSQKASLFVENNQKETACDVASRAHHTSVAEYLEIKMVFSDRVTIEPEEQLLTVDASDKGSTGLRPQDLQEAKDLLLVETSDMLHVPLFTAEALLRTHDWSQVALLEAWVQDPVGCCLGAGVQPTTSALHARDVGPGLDPRLVTQEFQDASLNSPRAQACHLPPKTPCDICSEPMRDDPVAVPCQHQFCFSCWQSYLTLKIQEGSVQGIVCPAVDCPQLVPVDVIEQLVSPEMVRRYLQFDIEAFVETNPDIKWCPWAGCGRAVKLPVIAKPPVLPHRAPPVSHAVDCGNGHYFCWECLGGAHAPCSCDLWKQWRTKVAEIKPEELQSACCHTEDAANSLWMVTNSKPCPSCKSPIQKNEGCNHLKCCKCKHDFCWVCLDPWRKHNSATGGYFRCNRFEAVNRAEVRAGIMISEAETKNKEMQELKRFAHYYTRFKEHESSHQTEEALLERAAEKEERWLSELGPGEENQSQARFLCSAVQELLRARRILCGSYAYGFYLDEDGYGRTVFELMQRDLEEASGKLSGMLCGRHLRCPRRVVVEAADRVARKRLELLRAVAQGLVPPESPPRAPRGVRKRPYPTVLGLDPPEDEQVLLALLESVGDAPLDDPWVKDVRGCHANVAALFDWPPENDSNSDSADEDTEDLFGDVLGVCSRDGCNRPRARNPRTREMHEHCSFKCHRLDRNKDVRPARYEAEFSMDLLIALEMSRLQMIEDQRRFEQNQKNGEPAGNGDAGTLSESLRSQLAEQRAEAEVLVEAIQEHYRQIGGSGRSQDTNSERQEAGGSGGALSPATPYGGATPSSESGLAGDTGGVRPLGTRNLATGASDNSHKLDKQLFGTQSKGP</sequence>
<evidence type="ECO:0000256" key="6">
    <source>
        <dbReference type="ARBA" id="ARBA00022537"/>
    </source>
</evidence>
<evidence type="ECO:0000256" key="14">
    <source>
        <dbReference type="ARBA" id="ARBA00023298"/>
    </source>
</evidence>
<protein>
    <recommendedName>
        <fullName evidence="4">RBR-type E3 ubiquitin transferase</fullName>
        <ecNumber evidence="4">2.3.2.31</ecNumber>
    </recommendedName>
</protein>
<feature type="repeat" description="ANK" evidence="15">
    <location>
        <begin position="131"/>
        <end position="163"/>
    </location>
</feature>
<keyword evidence="12" id="KW-0862">Zinc</keyword>
<dbReference type="Gene3D" id="3.30.40.10">
    <property type="entry name" value="Zinc/RING finger domain, C3HC4 (zinc finger)"/>
    <property type="match status" value="1"/>
</dbReference>
<dbReference type="Pfam" id="PF00097">
    <property type="entry name" value="zf-C3HC4"/>
    <property type="match status" value="1"/>
</dbReference>
<keyword evidence="11" id="KW-0833">Ubl conjugation pathway</keyword>
<dbReference type="InterPro" id="IPR044066">
    <property type="entry name" value="TRIAD_supradom"/>
</dbReference>
<keyword evidence="14" id="KW-1053">Target membrane</keyword>
<dbReference type="InterPro" id="IPR047564">
    <property type="entry name" value="Rcat_RBR_ANKIB1"/>
</dbReference>
<dbReference type="PROSITE" id="PS50088">
    <property type="entry name" value="ANK_REPEAT"/>
    <property type="match status" value="1"/>
</dbReference>
<dbReference type="SMART" id="SM00248">
    <property type="entry name" value="ANK"/>
    <property type="match status" value="2"/>
</dbReference>
<feature type="region of interest" description="Disordered" evidence="17">
    <location>
        <begin position="917"/>
        <end position="996"/>
    </location>
</feature>
<dbReference type="PROSITE" id="PS00518">
    <property type="entry name" value="ZF_RING_1"/>
    <property type="match status" value="1"/>
</dbReference>
<evidence type="ECO:0000256" key="16">
    <source>
        <dbReference type="PROSITE-ProRule" id="PRU00175"/>
    </source>
</evidence>
<keyword evidence="13" id="KW-0528">Neurotoxin</keyword>
<dbReference type="PANTHER" id="PTHR11685">
    <property type="entry name" value="RBR FAMILY RING FINGER AND IBR DOMAIN-CONTAINING"/>
    <property type="match status" value="1"/>
</dbReference>
<evidence type="ECO:0000259" key="18">
    <source>
        <dbReference type="PROSITE" id="PS50089"/>
    </source>
</evidence>
<evidence type="ECO:0000256" key="13">
    <source>
        <dbReference type="ARBA" id="ARBA00023028"/>
    </source>
</evidence>
<keyword evidence="6" id="KW-1052">Target cell membrane</keyword>
<dbReference type="InterPro" id="IPR001841">
    <property type="entry name" value="Znf_RING"/>
</dbReference>
<dbReference type="GO" id="GO:0044218">
    <property type="term" value="C:other organism cell membrane"/>
    <property type="evidence" value="ECO:0007669"/>
    <property type="project" value="UniProtKB-KW"/>
</dbReference>
<keyword evidence="14" id="KW-0472">Membrane</keyword>
<dbReference type="Pfam" id="PF01485">
    <property type="entry name" value="IBR"/>
    <property type="match status" value="1"/>
</dbReference>
<accession>A0A6B0VGY0</accession>
<feature type="region of interest" description="Disordered" evidence="17">
    <location>
        <begin position="875"/>
        <end position="897"/>
    </location>
</feature>
<keyword evidence="13" id="KW-0638">Presynaptic neurotoxin</keyword>
<comment type="similarity">
    <text evidence="3">Belongs to the RBR family. Ariadne subfamily.</text>
</comment>
<dbReference type="CDD" id="cd20346">
    <property type="entry name" value="BRcat_RBR_ANKIB1"/>
    <property type="match status" value="1"/>
</dbReference>
<evidence type="ECO:0000259" key="19">
    <source>
        <dbReference type="PROSITE" id="PS51873"/>
    </source>
</evidence>
<dbReference type="InterPro" id="IPR045840">
    <property type="entry name" value="Ariadne"/>
</dbReference>
<evidence type="ECO:0000256" key="17">
    <source>
        <dbReference type="SAM" id="MobiDB-lite"/>
    </source>
</evidence>